<evidence type="ECO:0000259" key="8">
    <source>
        <dbReference type="Pfam" id="PF04715"/>
    </source>
</evidence>
<dbReference type="InterPro" id="IPR006221">
    <property type="entry name" value="TrpG/PapA_dom"/>
</dbReference>
<dbReference type="Gene3D" id="3.40.50.880">
    <property type="match status" value="1"/>
</dbReference>
<dbReference type="EMBL" id="JASAOF010000005">
    <property type="protein sequence ID" value="MDI2029259.1"/>
    <property type="molecule type" value="Genomic_DNA"/>
</dbReference>
<dbReference type="SUPFAM" id="SSF56322">
    <property type="entry name" value="ADC synthase"/>
    <property type="match status" value="1"/>
</dbReference>
<evidence type="ECO:0000256" key="2">
    <source>
        <dbReference type="ARBA" id="ARBA00013139"/>
    </source>
</evidence>
<feature type="domain" description="Glutamine amidotransferase" evidence="6">
    <location>
        <begin position="4"/>
        <end position="184"/>
    </location>
</feature>
<dbReference type="PROSITE" id="PS51273">
    <property type="entry name" value="GATASE_TYPE_1"/>
    <property type="match status" value="1"/>
</dbReference>
<evidence type="ECO:0000256" key="3">
    <source>
        <dbReference type="ARBA" id="ARBA00022679"/>
    </source>
</evidence>
<evidence type="ECO:0000313" key="9">
    <source>
        <dbReference type="EMBL" id="MDI2029259.1"/>
    </source>
</evidence>
<evidence type="ECO:0000259" key="7">
    <source>
        <dbReference type="Pfam" id="PF00425"/>
    </source>
</evidence>
<protein>
    <recommendedName>
        <fullName evidence="2">aminodeoxychorismate synthase</fullName>
        <ecNumber evidence="2">2.6.1.85</ecNumber>
    </recommendedName>
</protein>
<proteinExistence type="inferred from homology"/>
<dbReference type="Pfam" id="PF00117">
    <property type="entry name" value="GATase"/>
    <property type="match status" value="1"/>
</dbReference>
<dbReference type="EC" id="2.6.1.85" evidence="2"/>
<dbReference type="InterPro" id="IPR017926">
    <property type="entry name" value="GATASE"/>
</dbReference>
<dbReference type="InterPro" id="IPR005801">
    <property type="entry name" value="ADC_synthase"/>
</dbReference>
<dbReference type="InterPro" id="IPR019999">
    <property type="entry name" value="Anth_synth_I-like"/>
</dbReference>
<organism evidence="9 10">
    <name type="scientific">Saccharopolyspora ipomoeae</name>
    <dbReference type="NCBI Taxonomy" id="3042027"/>
    <lineage>
        <taxon>Bacteria</taxon>
        <taxon>Bacillati</taxon>
        <taxon>Actinomycetota</taxon>
        <taxon>Actinomycetes</taxon>
        <taxon>Pseudonocardiales</taxon>
        <taxon>Pseudonocardiaceae</taxon>
        <taxon>Saccharopolyspora</taxon>
    </lineage>
</organism>
<evidence type="ECO:0000313" key="10">
    <source>
        <dbReference type="Proteomes" id="UP001237595"/>
    </source>
</evidence>
<dbReference type="InterPro" id="IPR029062">
    <property type="entry name" value="Class_I_gatase-like"/>
</dbReference>
<dbReference type="NCBIfam" id="TIGR00553">
    <property type="entry name" value="pabB"/>
    <property type="match status" value="1"/>
</dbReference>
<dbReference type="CDD" id="cd01743">
    <property type="entry name" value="GATase1_Anthranilate_Synthase"/>
    <property type="match status" value="1"/>
</dbReference>
<dbReference type="PRINTS" id="PR00099">
    <property type="entry name" value="CPSGATASE"/>
</dbReference>
<evidence type="ECO:0000256" key="5">
    <source>
        <dbReference type="SAM" id="MobiDB-lite"/>
    </source>
</evidence>
<dbReference type="InterPro" id="IPR005802">
    <property type="entry name" value="ADC_synth_comp_1"/>
</dbReference>
<reference evidence="9 10" key="1">
    <citation type="submission" date="2023-04" db="EMBL/GenBank/DDBJ databases">
        <title>Draft genome sequence of Saccharopolyspora sp. TS4A08 isolated from sweet potato rhizospheric soil.</title>
        <authorList>
            <person name="Suksaard P."/>
            <person name="Duangmal K."/>
        </authorList>
    </citation>
    <scope>NUCLEOTIDE SEQUENCE [LARGE SCALE GENOMIC DNA]</scope>
    <source>
        <strain evidence="9 10">TS4A08</strain>
    </source>
</reference>
<feature type="domain" description="Anthranilate synthase component I N-terminal" evidence="8">
    <location>
        <begin position="229"/>
        <end position="351"/>
    </location>
</feature>
<dbReference type="InterPro" id="IPR006805">
    <property type="entry name" value="Anth_synth_I_N"/>
</dbReference>
<evidence type="ECO:0000259" key="6">
    <source>
        <dbReference type="Pfam" id="PF00117"/>
    </source>
</evidence>
<dbReference type="GO" id="GO:0046820">
    <property type="term" value="F:4-amino-4-deoxychorismate synthase activity"/>
    <property type="evidence" value="ECO:0007669"/>
    <property type="project" value="UniProtKB-EC"/>
</dbReference>
<dbReference type="Pfam" id="PF00425">
    <property type="entry name" value="Chorismate_bind"/>
    <property type="match status" value="1"/>
</dbReference>
<keyword evidence="4" id="KW-0315">Glutamine amidotransferase</keyword>
<name>A0ABT6PMT8_9PSEU</name>
<dbReference type="PRINTS" id="PR00097">
    <property type="entry name" value="ANTSNTHASEII"/>
</dbReference>
<dbReference type="PANTHER" id="PTHR11236:SF18">
    <property type="entry name" value="AMINODEOXYCHORISMATE SYNTHASE"/>
    <property type="match status" value="1"/>
</dbReference>
<dbReference type="PRINTS" id="PR00096">
    <property type="entry name" value="GATASE"/>
</dbReference>
<sequence length="682" mass="74159">MRTLLVDNHDSYTYNLFHLLARVNGCEPHVVTNDAAGDLDLDEYDNIVLSPGPGSPERARDFGICAELLRRATAPVLGVCLGHQGLAVSEGARVVPAPAARHGHLTRVRHDGDAMFAGIPADFGAVRYHSLCVAEPVPEELLVTARAEDGVVMALRHRDLPRWGVQFHPESVESEHGERLLANFRDLAPGRTARRSVSAQRTSAAGRTSAGRRFRANVVELEGAVDTEAAFARLFADSERAFWLDSSRVEEGLSRFSFLGDDSGPLSETLVHRVGSGEPVLDRLQRELRDREIEAPPLPFDFTGGYVGYFGYELKADCGSPNRHRSPAPDAVWIFADRFVAVDHLRGRTYLVALSEGDRAEAVDWLAGTSAVLSALPPAGEPGDAEGAEIERALARDRAAYVREVLTCQDHLLAGESYEICLTNAAELPAVEPAWETYRRLRRRNPAPYSAFLRADAVEVACSSPERFLKITPDRVVEAKPIKGTAPRGESAEHDAEIRRELAADPKTRAENLMIVDLMRNDLGRVCEVGSVHVPELMAVETYETVHQLVSTVRGTLRAERDVIDCVRACFPGGSMTGAPKRRTLELIDEIEDRARGVYSGAIGYLGCSGAADLNIVIRTMVLVDGRWRIGAGGAIVLGSDPEAEFDEMLLKAAAPARALPSVGDARGGGQQRRGRAGELQP</sequence>
<dbReference type="RefSeq" id="WP_281455587.1">
    <property type="nucleotide sequence ID" value="NZ_JASAOF010000005.1"/>
</dbReference>
<dbReference type="PANTHER" id="PTHR11236">
    <property type="entry name" value="AMINOBENZOATE/ANTHRANILATE SYNTHASE"/>
    <property type="match status" value="1"/>
</dbReference>
<dbReference type="SUPFAM" id="SSF52317">
    <property type="entry name" value="Class I glutamine amidotransferase-like"/>
    <property type="match status" value="1"/>
</dbReference>
<evidence type="ECO:0000256" key="4">
    <source>
        <dbReference type="ARBA" id="ARBA00022962"/>
    </source>
</evidence>
<keyword evidence="9" id="KW-0032">Aminotransferase</keyword>
<dbReference type="Gene3D" id="3.60.120.10">
    <property type="entry name" value="Anthranilate synthase"/>
    <property type="match status" value="1"/>
</dbReference>
<accession>A0ABT6PMT8</accession>
<dbReference type="Proteomes" id="UP001237595">
    <property type="component" value="Unassembled WGS sequence"/>
</dbReference>
<gene>
    <name evidence="9" type="primary">pabB</name>
    <name evidence="9" type="ORF">QFW96_11590</name>
</gene>
<keyword evidence="10" id="KW-1185">Reference proteome</keyword>
<keyword evidence="3 9" id="KW-0808">Transferase</keyword>
<comment type="similarity">
    <text evidence="1">In the C-terminal section; belongs to the anthranilate synthase component I family.</text>
</comment>
<comment type="caution">
    <text evidence="9">The sequence shown here is derived from an EMBL/GenBank/DDBJ whole genome shotgun (WGS) entry which is preliminary data.</text>
</comment>
<evidence type="ECO:0000256" key="1">
    <source>
        <dbReference type="ARBA" id="ARBA00005970"/>
    </source>
</evidence>
<dbReference type="Pfam" id="PF04715">
    <property type="entry name" value="Anth_synt_I_N"/>
    <property type="match status" value="1"/>
</dbReference>
<feature type="region of interest" description="Disordered" evidence="5">
    <location>
        <begin position="661"/>
        <end position="682"/>
    </location>
</feature>
<feature type="domain" description="Chorismate-utilising enzyme C-terminal" evidence="7">
    <location>
        <begin position="398"/>
        <end position="652"/>
    </location>
</feature>
<dbReference type="InterPro" id="IPR015890">
    <property type="entry name" value="Chorismate_C"/>
</dbReference>
<dbReference type="NCBIfam" id="TIGR00566">
    <property type="entry name" value="trpG_papA"/>
    <property type="match status" value="1"/>
</dbReference>